<dbReference type="PANTHER" id="PTHR31343">
    <property type="entry name" value="T15D22.8"/>
    <property type="match status" value="1"/>
</dbReference>
<organism evidence="2 3">
    <name type="scientific">Carpediemonas membranifera</name>
    <dbReference type="NCBI Taxonomy" id="201153"/>
    <lineage>
        <taxon>Eukaryota</taxon>
        <taxon>Metamonada</taxon>
        <taxon>Carpediemonas-like organisms</taxon>
        <taxon>Carpediemonas</taxon>
    </lineage>
</organism>
<evidence type="ECO:0000313" key="2">
    <source>
        <dbReference type="EMBL" id="KAG9390854.1"/>
    </source>
</evidence>
<dbReference type="InterPro" id="IPR030934">
    <property type="entry name" value="Intein_C"/>
</dbReference>
<feature type="compositionally biased region" description="Basic and acidic residues" evidence="1">
    <location>
        <begin position="15"/>
        <end position="25"/>
    </location>
</feature>
<feature type="region of interest" description="Disordered" evidence="1">
    <location>
        <begin position="518"/>
        <end position="583"/>
    </location>
</feature>
<dbReference type="AlphaFoldDB" id="A0A8J6B1D2"/>
<evidence type="ECO:0008006" key="4">
    <source>
        <dbReference type="Google" id="ProtNLM"/>
    </source>
</evidence>
<feature type="compositionally biased region" description="Low complexity" evidence="1">
    <location>
        <begin position="214"/>
        <end position="228"/>
    </location>
</feature>
<dbReference type="Gene3D" id="2.170.16.10">
    <property type="entry name" value="Hedgehog/Intein (Hint) domain"/>
    <property type="match status" value="1"/>
</dbReference>
<dbReference type="PROSITE" id="PS50818">
    <property type="entry name" value="INTEIN_C_TER"/>
    <property type="match status" value="1"/>
</dbReference>
<name>A0A8J6B1D2_9EUKA</name>
<feature type="compositionally biased region" description="Basic and acidic residues" evidence="1">
    <location>
        <begin position="559"/>
        <end position="583"/>
    </location>
</feature>
<comment type="caution">
    <text evidence="2">The sequence shown here is derived from an EMBL/GenBank/DDBJ whole genome shotgun (WGS) entry which is preliminary data.</text>
</comment>
<evidence type="ECO:0000313" key="3">
    <source>
        <dbReference type="Proteomes" id="UP000717585"/>
    </source>
</evidence>
<dbReference type="Proteomes" id="UP000717585">
    <property type="component" value="Unassembled WGS sequence"/>
</dbReference>
<dbReference type="InterPro" id="IPR036844">
    <property type="entry name" value="Hint_dom_sf"/>
</dbReference>
<protein>
    <recommendedName>
        <fullName evidence="4">Intein C-terminal splicing domain-containing protein</fullName>
    </recommendedName>
</protein>
<dbReference type="SUPFAM" id="SSF51294">
    <property type="entry name" value="Hedgehog/intein (Hint) domain"/>
    <property type="match status" value="1"/>
</dbReference>
<sequence>MPSENAAGGRNGKNRRFDATQRHAESSSSAQDSSMANTNLAAFVQAITPAPITFKRVNAVTRKDEVVYSMSSLWKTYDCPYGFPILIQFGGSPVTVHYTPFLSAIELFPRLGEGNSPILQHASKLTPDIRPPFIDQIEALARTCPQLIEGISSDFDMERSWYSVSWYPILHDARTIPLVRGFILTYHRLPVSMPDNTVNPPCSWAPSYPRSHKGSPASSRAASPIPAGGHRRSASRSSSVLSEFGEPDLEPRHSVKFDGNRILSDADHTVIGFRCQSCAPSPFPTQTHKLALYHANLCTHYRYGVPAQRCNYPEPPAIIEEEVEAQVAQMEASDADTADELPFCEPPTPLPMPSGEFSAYSLLAPLGRDASIEDIIASPGWCDPTPVVAHPSQINDLLVRHQGDFDPTVWLLSEESDDDDDSPFISLPDGRKHLLLPPSVPYEKVQPDWRRKIDTLTPAAKTIVSGMRGKWKSKKAEERALVRQREKELMACVKDTLGDDRTAINGIKRAISNIGRLRSKSSSRDFPDSTSDFSMGDAGPASPAQPVYSQPSSPVESAPFDRRGHSDQEDYHPSDTSHTDDEVWYDRQPVLATEDTIDIWDMVSDITNERCGCRRNFIETIGLIPYKIRSDVWHAASRPELVCAVGGKGKPIPEAALTPDYVTYFLQHYMIDHPDLQHCVAAGSVVSVAGGLGYTVSELYNTLNRAAGSSERGGGQQHVVPTSIPVWTFSHSTAAPHRFAHYPAASVIRNVNTQAMKQVTLLDGTQVTCTADHRLHVIREGQTEPVWVMAGELNDSDRVVMGPKPITEHLPPLEHVLEPKTEGDLLLPRIGSVQLSLVLPLHLADIPRVSALARLSGYCMVAASTNEDGSIVCGESADVEALVSDIRCILRTPQLPVESQWNDASSAFTVKANDVLAELIRLCLPQEGQAAIPALWADAPPWVVREFLAGLWGAAGTIAGLVMPDRNCADAVCRLMSKVGVRAVLDTAGTIRPQEDASPFDTTLSFAYAARKNREQAIPLAWHRHCEYAGSDALDQAAFEARTTTVIGALAMPVATVTDVSAEQHPFSFDISVDTLDESRQNFAVDGALVHNCKKYGLVLPTIRPMSMGNYHWTKGDKSYIHPPAGKKSGTLRRAQGRKKQQSGIGSDNWRDRPTGGHQQRKG</sequence>
<feature type="region of interest" description="Disordered" evidence="1">
    <location>
        <begin position="1119"/>
        <end position="1163"/>
    </location>
</feature>
<evidence type="ECO:0000256" key="1">
    <source>
        <dbReference type="SAM" id="MobiDB-lite"/>
    </source>
</evidence>
<proteinExistence type="predicted"/>
<accession>A0A8J6B1D2</accession>
<dbReference type="EMBL" id="JAHDYR010000062">
    <property type="protein sequence ID" value="KAG9390854.1"/>
    <property type="molecule type" value="Genomic_DNA"/>
</dbReference>
<dbReference type="InterPro" id="IPR008507">
    <property type="entry name" value="DUF789"/>
</dbReference>
<gene>
    <name evidence="2" type="ORF">J8273_7113</name>
</gene>
<dbReference type="PANTHER" id="PTHR31343:SF42">
    <property type="entry name" value="T15D22.8"/>
    <property type="match status" value="1"/>
</dbReference>
<dbReference type="OrthoDB" id="1920576at2759"/>
<keyword evidence="3" id="KW-1185">Reference proteome</keyword>
<feature type="region of interest" description="Disordered" evidence="1">
    <location>
        <begin position="1"/>
        <end position="33"/>
    </location>
</feature>
<dbReference type="Pfam" id="PF05623">
    <property type="entry name" value="DUF789"/>
    <property type="match status" value="2"/>
</dbReference>
<feature type="region of interest" description="Disordered" evidence="1">
    <location>
        <begin position="204"/>
        <end position="247"/>
    </location>
</feature>
<reference evidence="2" key="1">
    <citation type="submission" date="2021-05" db="EMBL/GenBank/DDBJ databases">
        <title>A free-living protist that lacks canonical eukaryotic 1 DNA replication and segregation systems.</title>
        <authorList>
            <person name="Salas-Leiva D.E."/>
            <person name="Tromer E.C."/>
            <person name="Curtis B.A."/>
            <person name="Jerlstrom-Hultqvist J."/>
            <person name="Kolisko M."/>
            <person name="Yi Z."/>
            <person name="Salas-Leiva J.S."/>
            <person name="Gallot-Lavallee L."/>
            <person name="Kops G.J.P.L."/>
            <person name="Archibald J.M."/>
            <person name="Simpson A.G.B."/>
            <person name="Roger A.J."/>
        </authorList>
    </citation>
    <scope>NUCLEOTIDE SEQUENCE</scope>
    <source>
        <strain evidence="2">BICM</strain>
    </source>
</reference>